<protein>
    <submittedName>
        <fullName evidence="1">YfiR family protein</fullName>
    </submittedName>
</protein>
<dbReference type="InterPro" id="IPR025293">
    <property type="entry name" value="YfiR/HmsC-like"/>
</dbReference>
<gene>
    <name evidence="1" type="ORF">FZ942_16860</name>
</gene>
<organism evidence="1 2">
    <name type="scientific">Azospirillum lipoferum</name>
    <dbReference type="NCBI Taxonomy" id="193"/>
    <lineage>
        <taxon>Bacteria</taxon>
        <taxon>Pseudomonadati</taxon>
        <taxon>Pseudomonadota</taxon>
        <taxon>Alphaproteobacteria</taxon>
        <taxon>Rhodospirillales</taxon>
        <taxon>Azospirillaceae</taxon>
        <taxon>Azospirillum</taxon>
    </lineage>
</organism>
<dbReference type="Proteomes" id="UP000324927">
    <property type="component" value="Unassembled WGS sequence"/>
</dbReference>
<dbReference type="OrthoDB" id="277577at2"/>
<proteinExistence type="predicted"/>
<dbReference type="Pfam" id="PF13689">
    <property type="entry name" value="DUF4154"/>
    <property type="match status" value="1"/>
</dbReference>
<evidence type="ECO:0000313" key="1">
    <source>
        <dbReference type="EMBL" id="KAA0595299.1"/>
    </source>
</evidence>
<comment type="caution">
    <text evidence="1">The sequence shown here is derived from an EMBL/GenBank/DDBJ whole genome shotgun (WGS) entry which is preliminary data.</text>
</comment>
<accession>A0A5A9GPR8</accession>
<dbReference type="EMBL" id="VTTN01000006">
    <property type="protein sequence ID" value="KAA0595299.1"/>
    <property type="molecule type" value="Genomic_DNA"/>
</dbReference>
<sequence length="225" mass="23643">MARHPGAGAVAVRPESAACPPSGGLRPVQQCAARHRAEHLRPPAGGVLSVEERPIRWGGPLALGLLLVLAGAPGPVAAAEPLEAAVKATFLYKFIAFVTWPQSAFATTDSPFRLCVEGVDPFGELLDRVVAGQSAGGRPIELVRRPRFERGSGCHLLYGTVPMDRQRGEPVLTVSDADAPGGSGAGAVITFVLREDRVRFVIDAAAAQDNRLAISSKLMSLAVRQ</sequence>
<evidence type="ECO:0000313" key="2">
    <source>
        <dbReference type="Proteomes" id="UP000324927"/>
    </source>
</evidence>
<keyword evidence="2" id="KW-1185">Reference proteome</keyword>
<dbReference type="AlphaFoldDB" id="A0A5A9GPR8"/>
<reference evidence="1 2" key="1">
    <citation type="submission" date="2019-08" db="EMBL/GenBank/DDBJ databases">
        <authorList>
            <person name="Grouzdev D."/>
            <person name="Tikhonova E."/>
            <person name="Kravchenko I."/>
        </authorList>
    </citation>
    <scope>NUCLEOTIDE SEQUENCE [LARGE SCALE GENOMIC DNA]</scope>
    <source>
        <strain evidence="1 2">59b</strain>
    </source>
</reference>
<name>A0A5A9GPR8_AZOLI</name>